<dbReference type="Pfam" id="PF00646">
    <property type="entry name" value="F-box"/>
    <property type="match status" value="1"/>
</dbReference>
<dbReference type="PANTHER" id="PTHR31672">
    <property type="entry name" value="BNACNNG10540D PROTEIN"/>
    <property type="match status" value="1"/>
</dbReference>
<evidence type="ECO:0000259" key="2">
    <source>
        <dbReference type="PROSITE" id="PS50181"/>
    </source>
</evidence>
<feature type="domain" description="F-box" evidence="2">
    <location>
        <begin position="111"/>
        <end position="164"/>
    </location>
</feature>
<dbReference type="InterPro" id="IPR017451">
    <property type="entry name" value="F-box-assoc_interact_dom"/>
</dbReference>
<reference evidence="3 4" key="1">
    <citation type="journal article" date="2022" name="Nat. Plants">
        <title>Genomes of leafy and leafless Platanthera orchids illuminate the evolution of mycoheterotrophy.</title>
        <authorList>
            <person name="Li M.H."/>
            <person name="Liu K.W."/>
            <person name="Li Z."/>
            <person name="Lu H.C."/>
            <person name="Ye Q.L."/>
            <person name="Zhang D."/>
            <person name="Wang J.Y."/>
            <person name="Li Y.F."/>
            <person name="Zhong Z.M."/>
            <person name="Liu X."/>
            <person name="Yu X."/>
            <person name="Liu D.K."/>
            <person name="Tu X.D."/>
            <person name="Liu B."/>
            <person name="Hao Y."/>
            <person name="Liao X.Y."/>
            <person name="Jiang Y.T."/>
            <person name="Sun W.H."/>
            <person name="Chen J."/>
            <person name="Chen Y.Q."/>
            <person name="Ai Y."/>
            <person name="Zhai J.W."/>
            <person name="Wu S.S."/>
            <person name="Zhou Z."/>
            <person name="Hsiao Y.Y."/>
            <person name="Wu W.L."/>
            <person name="Chen Y.Y."/>
            <person name="Lin Y.F."/>
            <person name="Hsu J.L."/>
            <person name="Li C.Y."/>
            <person name="Wang Z.W."/>
            <person name="Zhao X."/>
            <person name="Zhong W.Y."/>
            <person name="Ma X.K."/>
            <person name="Ma L."/>
            <person name="Huang J."/>
            <person name="Chen G.Z."/>
            <person name="Huang M.Z."/>
            <person name="Huang L."/>
            <person name="Peng D.H."/>
            <person name="Luo Y.B."/>
            <person name="Zou S.Q."/>
            <person name="Chen S.P."/>
            <person name="Lan S."/>
            <person name="Tsai W.C."/>
            <person name="Van de Peer Y."/>
            <person name="Liu Z.J."/>
        </authorList>
    </citation>
    <scope>NUCLEOTIDE SEQUENCE [LARGE SCALE GENOMIC DNA]</scope>
    <source>
        <strain evidence="3">Lor288</strain>
    </source>
</reference>
<dbReference type="InterPro" id="IPR036047">
    <property type="entry name" value="F-box-like_dom_sf"/>
</dbReference>
<dbReference type="PANTHER" id="PTHR31672:SF2">
    <property type="entry name" value="F-BOX DOMAIN-CONTAINING PROTEIN"/>
    <property type="match status" value="1"/>
</dbReference>
<dbReference type="PROSITE" id="PS50181">
    <property type="entry name" value="FBOX"/>
    <property type="match status" value="1"/>
</dbReference>
<dbReference type="Pfam" id="PF23635">
    <property type="entry name" value="Beta-prop_AT5G49610-like"/>
    <property type="match status" value="1"/>
</dbReference>
<dbReference type="Gene3D" id="1.20.1280.50">
    <property type="match status" value="1"/>
</dbReference>
<organism evidence="3 4">
    <name type="scientific">Platanthera guangdongensis</name>
    <dbReference type="NCBI Taxonomy" id="2320717"/>
    <lineage>
        <taxon>Eukaryota</taxon>
        <taxon>Viridiplantae</taxon>
        <taxon>Streptophyta</taxon>
        <taxon>Embryophyta</taxon>
        <taxon>Tracheophyta</taxon>
        <taxon>Spermatophyta</taxon>
        <taxon>Magnoliopsida</taxon>
        <taxon>Liliopsida</taxon>
        <taxon>Asparagales</taxon>
        <taxon>Orchidaceae</taxon>
        <taxon>Orchidoideae</taxon>
        <taxon>Orchideae</taxon>
        <taxon>Orchidinae</taxon>
        <taxon>Platanthera</taxon>
    </lineage>
</organism>
<dbReference type="SUPFAM" id="SSF81383">
    <property type="entry name" value="F-box domain"/>
    <property type="match status" value="1"/>
</dbReference>
<accession>A0ABR2MKR3</accession>
<evidence type="ECO:0000313" key="3">
    <source>
        <dbReference type="EMBL" id="KAK8964769.1"/>
    </source>
</evidence>
<dbReference type="InterPro" id="IPR056594">
    <property type="entry name" value="AT5G49610-like_b-prop"/>
</dbReference>
<sequence length="536" mass="62281">MSTITKVMAIRPAKVFQTKRTTNSRKGCRHPKIFAHKPTQYYSQQKIGKWMNLIREHVYASITPTSHRHSLHLRRLSHSNMNQAEDVDLQGGEFLVDDWLKGPCNPINSEDSPKEVLPFDVIIQILARLPVESIFRFRCVCRSWRRLPLEKHFILLYSVVWSKKLTTLLHIVDFRRNRDVLFDVDEFDGYSRRSFDFFQFRVAVLYSRRSFYVCNLITRESRLLLRSTETEFRRTLVNVLAFDQCSWQFRVFIAGLHGRSLRSLEGLKCMVFCSTTNFLSKFDSNYPYKINLSVGFNGHVFCNNSMHLLKRSDNSMCHMLVLDLSAQVWREILLPEILKKCSCGGRKTCLLEFEGSLCLIHRWEARMDIWVMKDYATSNWVLIDSVSLRPILKFGDYFHPVSANSNFVISSCKQYILVYGMKNKAWRKIFPIREGVDLRCPNALPTKELRDSKALRAPPVLTNWGSPPSDHHSLGEVAHITWHTQSWGAQVDGSKSPQESYLSLKQKNEAKRKLSLSLTFGERDGHLGNTSKTRKQ</sequence>
<dbReference type="CDD" id="cd22157">
    <property type="entry name" value="F-box_AtFBW1-like"/>
    <property type="match status" value="1"/>
</dbReference>
<evidence type="ECO:0000313" key="4">
    <source>
        <dbReference type="Proteomes" id="UP001412067"/>
    </source>
</evidence>
<dbReference type="InterPro" id="IPR050796">
    <property type="entry name" value="SCF_F-box_component"/>
</dbReference>
<gene>
    <name evidence="3" type="ORF">KSP40_PGU000743</name>
</gene>
<dbReference type="SMART" id="SM00256">
    <property type="entry name" value="FBOX"/>
    <property type="match status" value="1"/>
</dbReference>
<comment type="caution">
    <text evidence="3">The sequence shown here is derived from an EMBL/GenBank/DDBJ whole genome shotgun (WGS) entry which is preliminary data.</text>
</comment>
<dbReference type="EMBL" id="JBBWWR010000006">
    <property type="protein sequence ID" value="KAK8964769.1"/>
    <property type="molecule type" value="Genomic_DNA"/>
</dbReference>
<keyword evidence="4" id="KW-1185">Reference proteome</keyword>
<dbReference type="InterPro" id="IPR001810">
    <property type="entry name" value="F-box_dom"/>
</dbReference>
<protein>
    <submittedName>
        <fullName evidence="3">F-box protein</fullName>
    </submittedName>
</protein>
<dbReference type="Proteomes" id="UP001412067">
    <property type="component" value="Unassembled WGS sequence"/>
</dbReference>
<proteinExistence type="predicted"/>
<evidence type="ECO:0000256" key="1">
    <source>
        <dbReference type="SAM" id="MobiDB-lite"/>
    </source>
</evidence>
<name>A0ABR2MKR3_9ASPA</name>
<dbReference type="NCBIfam" id="TIGR01640">
    <property type="entry name" value="F_box_assoc_1"/>
    <property type="match status" value="1"/>
</dbReference>
<feature type="region of interest" description="Disordered" evidence="1">
    <location>
        <begin position="515"/>
        <end position="536"/>
    </location>
</feature>